<evidence type="ECO:0000259" key="2">
    <source>
        <dbReference type="Pfam" id="PF08327"/>
    </source>
</evidence>
<dbReference type="SUPFAM" id="SSF55961">
    <property type="entry name" value="Bet v1-like"/>
    <property type="match status" value="1"/>
</dbReference>
<protein>
    <submittedName>
        <fullName evidence="3">Uncharacterized protein YndB with AHSA1/START domain</fullName>
    </submittedName>
</protein>
<reference evidence="3 4" key="1">
    <citation type="submission" date="2021-03" db="EMBL/GenBank/DDBJ databases">
        <title>Genomic Encyclopedia of Type Strains, Phase IV (KMG-IV): sequencing the most valuable type-strain genomes for metagenomic binning, comparative biology and taxonomic classification.</title>
        <authorList>
            <person name="Goeker M."/>
        </authorList>
    </citation>
    <scope>NUCLEOTIDE SEQUENCE [LARGE SCALE GENOMIC DNA]</scope>
    <source>
        <strain evidence="3 4">DSM 26048</strain>
    </source>
</reference>
<dbReference type="RefSeq" id="WP_209976707.1">
    <property type="nucleotide sequence ID" value="NZ_JAGGLB010000029.1"/>
</dbReference>
<dbReference type="InterPro" id="IPR023393">
    <property type="entry name" value="START-like_dom_sf"/>
</dbReference>
<feature type="domain" description="Activator of Hsp90 ATPase homologue 1/2-like C-terminal" evidence="2">
    <location>
        <begin position="9"/>
        <end position="77"/>
    </location>
</feature>
<comment type="caution">
    <text evidence="3">The sequence shown here is derived from an EMBL/GenBank/DDBJ whole genome shotgun (WGS) entry which is preliminary data.</text>
</comment>
<evidence type="ECO:0000313" key="3">
    <source>
        <dbReference type="EMBL" id="MBP1994878.1"/>
    </source>
</evidence>
<organism evidence="3 4">
    <name type="scientific">Paenibacillus eucommiae</name>
    <dbReference type="NCBI Taxonomy" id="1355755"/>
    <lineage>
        <taxon>Bacteria</taxon>
        <taxon>Bacillati</taxon>
        <taxon>Bacillota</taxon>
        <taxon>Bacilli</taxon>
        <taxon>Bacillales</taxon>
        <taxon>Paenibacillaceae</taxon>
        <taxon>Paenibacillus</taxon>
    </lineage>
</organism>
<gene>
    <name evidence="3" type="ORF">J2Z66_006519</name>
</gene>
<dbReference type="Gene3D" id="3.30.530.20">
    <property type="match status" value="1"/>
</dbReference>
<dbReference type="Proteomes" id="UP001519287">
    <property type="component" value="Unassembled WGS sequence"/>
</dbReference>
<sequence length="83" mass="9435">MEQITVVREAVVPLQRFALRWELGSPDHAMVTTFLLAEENGGTRVTITETGYETREQAKPTEEGYAMSLENLKAHLEGRRLPY</sequence>
<keyword evidence="4" id="KW-1185">Reference proteome</keyword>
<evidence type="ECO:0000313" key="4">
    <source>
        <dbReference type="Proteomes" id="UP001519287"/>
    </source>
</evidence>
<name>A0ABS4J4X4_9BACL</name>
<dbReference type="Pfam" id="PF08327">
    <property type="entry name" value="AHSA1"/>
    <property type="match status" value="1"/>
</dbReference>
<evidence type="ECO:0000256" key="1">
    <source>
        <dbReference type="ARBA" id="ARBA00006817"/>
    </source>
</evidence>
<comment type="similarity">
    <text evidence="1">Belongs to the AHA1 family.</text>
</comment>
<dbReference type="EMBL" id="JAGGLB010000029">
    <property type="protein sequence ID" value="MBP1994878.1"/>
    <property type="molecule type" value="Genomic_DNA"/>
</dbReference>
<proteinExistence type="inferred from homology"/>
<accession>A0ABS4J4X4</accession>
<dbReference type="InterPro" id="IPR013538">
    <property type="entry name" value="ASHA1/2-like_C"/>
</dbReference>